<name>A0A931F175_9ACTN</name>
<evidence type="ECO:0000256" key="5">
    <source>
        <dbReference type="ARBA" id="ARBA00023004"/>
    </source>
</evidence>
<dbReference type="InterPro" id="IPR002401">
    <property type="entry name" value="Cyt_P450_E_grp-I"/>
</dbReference>
<keyword evidence="4" id="KW-0560">Oxidoreductase</keyword>
<evidence type="ECO:0000256" key="3">
    <source>
        <dbReference type="ARBA" id="ARBA00022723"/>
    </source>
</evidence>
<comment type="cofactor">
    <cofactor evidence="7">
        <name>heme</name>
        <dbReference type="ChEBI" id="CHEBI:30413"/>
    </cofactor>
</comment>
<proteinExistence type="inferred from homology"/>
<dbReference type="GO" id="GO:0020037">
    <property type="term" value="F:heme binding"/>
    <property type="evidence" value="ECO:0007669"/>
    <property type="project" value="InterPro"/>
</dbReference>
<protein>
    <submittedName>
        <fullName evidence="8">Cytochrome P450</fullName>
    </submittedName>
</protein>
<keyword evidence="6" id="KW-0503">Monooxygenase</keyword>
<dbReference type="GO" id="GO:0005506">
    <property type="term" value="F:iron ion binding"/>
    <property type="evidence" value="ECO:0007669"/>
    <property type="project" value="InterPro"/>
</dbReference>
<feature type="binding site" description="axial binding residue" evidence="7">
    <location>
        <position position="391"/>
    </location>
    <ligand>
        <name>heme</name>
        <dbReference type="ChEBI" id="CHEBI:30413"/>
    </ligand>
    <ligandPart>
        <name>Fe</name>
        <dbReference type="ChEBI" id="CHEBI:18248"/>
    </ligandPart>
</feature>
<dbReference type="Proteomes" id="UP000605361">
    <property type="component" value="Unassembled WGS sequence"/>
</dbReference>
<sequence>MSVAGVPTRQARTLPFVRSLARHARTPVHAFEEASAQASGELVRLNMGPFRPYLITHPDHVQHVLKTNQPNYIRAGMFWDPLAPLLGQGILSDGEGWAASRKILQPVFTARYVNSLTESMAGIVTELIDAVVAPGRPLDIAEVMSAVIHPTIVRLFLGATISDADIDRLAPAYDTGVTARSIRLLLPFVPQRFPLPGDGAFKNAIRTIDDVVYPRIHYARARGGDADLVSRLCRAREGEPGADRLIRDDMVAIHGAATETSVTALTWVWPVLDAHPAIAAKVYEEIDRVVGRGPVTMAHLAELTYLRMFVDELVRLYPPGWILPRTVVRTDEIDGVEVAAGSTVVLSPFLTHRLPEFWDRPLEFDPERFAAGGANRHRYAYFPFAAGPHVCLGPHLFLMEALLVIAGILAKYRPVLHGSGPVTPRLASTLRPATGLTMTLVPASRA</sequence>
<accession>A0A931F175</accession>
<keyword evidence="9" id="KW-1185">Reference proteome</keyword>
<keyword evidence="2 7" id="KW-0349">Heme</keyword>
<evidence type="ECO:0000256" key="2">
    <source>
        <dbReference type="ARBA" id="ARBA00022617"/>
    </source>
</evidence>
<evidence type="ECO:0000256" key="7">
    <source>
        <dbReference type="PIRSR" id="PIRSR602401-1"/>
    </source>
</evidence>
<gene>
    <name evidence="8" type="ORF">ITP53_26950</name>
</gene>
<evidence type="ECO:0000313" key="9">
    <source>
        <dbReference type="Proteomes" id="UP000605361"/>
    </source>
</evidence>
<dbReference type="GO" id="GO:0004497">
    <property type="term" value="F:monooxygenase activity"/>
    <property type="evidence" value="ECO:0007669"/>
    <property type="project" value="UniProtKB-KW"/>
</dbReference>
<evidence type="ECO:0000256" key="4">
    <source>
        <dbReference type="ARBA" id="ARBA00023002"/>
    </source>
</evidence>
<evidence type="ECO:0000313" key="8">
    <source>
        <dbReference type="EMBL" id="MBF8189307.1"/>
    </source>
</evidence>
<dbReference type="Pfam" id="PF00067">
    <property type="entry name" value="p450"/>
    <property type="match status" value="1"/>
</dbReference>
<keyword evidence="3 7" id="KW-0479">Metal-binding</keyword>
<dbReference type="GO" id="GO:0016705">
    <property type="term" value="F:oxidoreductase activity, acting on paired donors, with incorporation or reduction of molecular oxygen"/>
    <property type="evidence" value="ECO:0007669"/>
    <property type="project" value="InterPro"/>
</dbReference>
<evidence type="ECO:0000256" key="6">
    <source>
        <dbReference type="ARBA" id="ARBA00023033"/>
    </source>
</evidence>
<dbReference type="EMBL" id="JADOGI010000088">
    <property type="protein sequence ID" value="MBF8189307.1"/>
    <property type="molecule type" value="Genomic_DNA"/>
</dbReference>
<comment type="similarity">
    <text evidence="1">Belongs to the cytochrome P450 family.</text>
</comment>
<dbReference type="PRINTS" id="PR00385">
    <property type="entry name" value="P450"/>
</dbReference>
<comment type="caution">
    <text evidence="8">The sequence shown here is derived from an EMBL/GenBank/DDBJ whole genome shotgun (WGS) entry which is preliminary data.</text>
</comment>
<evidence type="ECO:0000256" key="1">
    <source>
        <dbReference type="ARBA" id="ARBA00010617"/>
    </source>
</evidence>
<dbReference type="InterPro" id="IPR001128">
    <property type="entry name" value="Cyt_P450"/>
</dbReference>
<reference evidence="8" key="1">
    <citation type="submission" date="2020-11" db="EMBL/GenBank/DDBJ databases">
        <title>Whole-genome analyses of Nonomuraea sp. K274.</title>
        <authorList>
            <person name="Veyisoglu A."/>
        </authorList>
    </citation>
    <scope>NUCLEOTIDE SEQUENCE</scope>
    <source>
        <strain evidence="8">K274</strain>
    </source>
</reference>
<dbReference type="PRINTS" id="PR00463">
    <property type="entry name" value="EP450I"/>
</dbReference>
<dbReference type="InterPro" id="IPR050196">
    <property type="entry name" value="Cytochrome_P450_Monoox"/>
</dbReference>
<dbReference type="InterPro" id="IPR036396">
    <property type="entry name" value="Cyt_P450_sf"/>
</dbReference>
<dbReference type="AlphaFoldDB" id="A0A931F175"/>
<dbReference type="PANTHER" id="PTHR24291:SF50">
    <property type="entry name" value="BIFUNCTIONAL ALBAFLAVENONE MONOOXYGENASE_TERPENE SYNTHASE"/>
    <property type="match status" value="1"/>
</dbReference>
<dbReference type="PANTHER" id="PTHR24291">
    <property type="entry name" value="CYTOCHROME P450 FAMILY 4"/>
    <property type="match status" value="1"/>
</dbReference>
<dbReference type="SUPFAM" id="SSF48264">
    <property type="entry name" value="Cytochrome P450"/>
    <property type="match status" value="1"/>
</dbReference>
<dbReference type="Gene3D" id="1.10.630.10">
    <property type="entry name" value="Cytochrome P450"/>
    <property type="match status" value="1"/>
</dbReference>
<dbReference type="RefSeq" id="WP_195898247.1">
    <property type="nucleotide sequence ID" value="NZ_JADOGI010000088.1"/>
</dbReference>
<keyword evidence="5 7" id="KW-0408">Iron</keyword>
<organism evidence="8 9">
    <name type="scientific">Nonomuraea cypriaca</name>
    <dbReference type="NCBI Taxonomy" id="1187855"/>
    <lineage>
        <taxon>Bacteria</taxon>
        <taxon>Bacillati</taxon>
        <taxon>Actinomycetota</taxon>
        <taxon>Actinomycetes</taxon>
        <taxon>Streptosporangiales</taxon>
        <taxon>Streptosporangiaceae</taxon>
        <taxon>Nonomuraea</taxon>
    </lineage>
</organism>